<dbReference type="EMBL" id="QRBI01000097">
    <property type="protein sequence ID" value="RMC17959.1"/>
    <property type="molecule type" value="Genomic_DNA"/>
</dbReference>
<reference evidence="2 3" key="1">
    <citation type="submission" date="2018-07" db="EMBL/GenBank/DDBJ databases">
        <title>A high quality draft genome assembly of the barn swallow (H. rustica rustica).</title>
        <authorList>
            <person name="Formenti G."/>
            <person name="Chiara M."/>
            <person name="Poveda L."/>
            <person name="Francoijs K.-J."/>
            <person name="Bonisoli-Alquati A."/>
            <person name="Canova L."/>
            <person name="Gianfranceschi L."/>
            <person name="Horner D.S."/>
            <person name="Saino N."/>
        </authorList>
    </citation>
    <scope>NUCLEOTIDE SEQUENCE [LARGE SCALE GENOMIC DNA]</scope>
    <source>
        <strain evidence="2">Chelidonia</strain>
        <tissue evidence="2">Blood</tissue>
    </source>
</reference>
<comment type="caution">
    <text evidence="2">The sequence shown here is derived from an EMBL/GenBank/DDBJ whole genome shotgun (WGS) entry which is preliminary data.</text>
</comment>
<feature type="region of interest" description="Disordered" evidence="1">
    <location>
        <begin position="89"/>
        <end position="110"/>
    </location>
</feature>
<keyword evidence="3" id="KW-1185">Reference proteome</keyword>
<accession>A0A3M0KXC5</accession>
<evidence type="ECO:0000313" key="2">
    <source>
        <dbReference type="EMBL" id="RMC17959.1"/>
    </source>
</evidence>
<evidence type="ECO:0000256" key="1">
    <source>
        <dbReference type="SAM" id="MobiDB-lite"/>
    </source>
</evidence>
<organism evidence="2 3">
    <name type="scientific">Hirundo rustica rustica</name>
    <dbReference type="NCBI Taxonomy" id="333673"/>
    <lineage>
        <taxon>Eukaryota</taxon>
        <taxon>Metazoa</taxon>
        <taxon>Chordata</taxon>
        <taxon>Craniata</taxon>
        <taxon>Vertebrata</taxon>
        <taxon>Euteleostomi</taxon>
        <taxon>Archelosauria</taxon>
        <taxon>Archosauria</taxon>
        <taxon>Dinosauria</taxon>
        <taxon>Saurischia</taxon>
        <taxon>Theropoda</taxon>
        <taxon>Coelurosauria</taxon>
        <taxon>Aves</taxon>
        <taxon>Neognathae</taxon>
        <taxon>Neoaves</taxon>
        <taxon>Telluraves</taxon>
        <taxon>Australaves</taxon>
        <taxon>Passeriformes</taxon>
        <taxon>Sylvioidea</taxon>
        <taxon>Hirundinidae</taxon>
        <taxon>Hirundo</taxon>
    </lineage>
</organism>
<dbReference type="AlphaFoldDB" id="A0A3M0KXC5"/>
<name>A0A3M0KXC5_HIRRU</name>
<evidence type="ECO:0000313" key="3">
    <source>
        <dbReference type="Proteomes" id="UP000269221"/>
    </source>
</evidence>
<protein>
    <submittedName>
        <fullName evidence="2">Uncharacterized protein</fullName>
    </submittedName>
</protein>
<dbReference type="Proteomes" id="UP000269221">
    <property type="component" value="Unassembled WGS sequence"/>
</dbReference>
<sequence length="110" mass="12106">MKDLKVLVENKLSTIQQRGPVAKKASSILGCIRKRIASRSRNPAPSEGRGRKQASISMVLKVAVGSQRFHKAKSMKIICFSKILVKGLEPDQSSRDDPPSFYKHPTGCSL</sequence>
<gene>
    <name evidence="2" type="ORF">DUI87_04833</name>
</gene>
<proteinExistence type="predicted"/>
<feature type="compositionally biased region" description="Basic and acidic residues" evidence="1">
    <location>
        <begin position="89"/>
        <end position="98"/>
    </location>
</feature>